<evidence type="ECO:0000313" key="3">
    <source>
        <dbReference type="Proteomes" id="UP000593566"/>
    </source>
</evidence>
<feature type="region of interest" description="Disordered" evidence="1">
    <location>
        <begin position="108"/>
        <end position="136"/>
    </location>
</feature>
<feature type="compositionally biased region" description="Polar residues" evidence="1">
    <location>
        <begin position="10"/>
        <end position="24"/>
    </location>
</feature>
<dbReference type="GeneID" id="59339146"/>
<gene>
    <name evidence="2" type="ORF">HO133_010756</name>
</gene>
<proteinExistence type="predicted"/>
<keyword evidence="3" id="KW-1185">Reference proteome</keyword>
<dbReference type="Proteomes" id="UP000593566">
    <property type="component" value="Unassembled WGS sequence"/>
</dbReference>
<name>A0A8H6FDL1_9LECA</name>
<dbReference type="RefSeq" id="XP_037153241.1">
    <property type="nucleotide sequence ID" value="XM_037301607.1"/>
</dbReference>
<dbReference type="Pfam" id="PF11272">
    <property type="entry name" value="DUF3072"/>
    <property type="match status" value="2"/>
</dbReference>
<dbReference type="EMBL" id="JACCJB010000009">
    <property type="protein sequence ID" value="KAF6224181.1"/>
    <property type="molecule type" value="Genomic_DNA"/>
</dbReference>
<comment type="caution">
    <text evidence="2">The sequence shown here is derived from an EMBL/GenBank/DDBJ whole genome shotgun (WGS) entry which is preliminary data.</text>
</comment>
<dbReference type="AlphaFoldDB" id="A0A8H6FDL1"/>
<organism evidence="2 3">
    <name type="scientific">Letharia lupina</name>
    <dbReference type="NCBI Taxonomy" id="560253"/>
    <lineage>
        <taxon>Eukaryota</taxon>
        <taxon>Fungi</taxon>
        <taxon>Dikarya</taxon>
        <taxon>Ascomycota</taxon>
        <taxon>Pezizomycotina</taxon>
        <taxon>Lecanoromycetes</taxon>
        <taxon>OSLEUM clade</taxon>
        <taxon>Lecanoromycetidae</taxon>
        <taxon>Lecanorales</taxon>
        <taxon>Lecanorineae</taxon>
        <taxon>Parmeliaceae</taxon>
        <taxon>Letharia</taxon>
    </lineage>
</organism>
<evidence type="ECO:0000256" key="1">
    <source>
        <dbReference type="SAM" id="MobiDB-lite"/>
    </source>
</evidence>
<accession>A0A8H6FDL1</accession>
<feature type="compositionally biased region" description="Polar residues" evidence="1">
    <location>
        <begin position="49"/>
        <end position="62"/>
    </location>
</feature>
<feature type="compositionally biased region" description="Basic and acidic residues" evidence="1">
    <location>
        <begin position="122"/>
        <end position="136"/>
    </location>
</feature>
<reference evidence="2 3" key="1">
    <citation type="journal article" date="2020" name="Genomics">
        <title>Complete, high-quality genomes from long-read metagenomic sequencing of two wolf lichen thalli reveals enigmatic genome architecture.</title>
        <authorList>
            <person name="McKenzie S.K."/>
            <person name="Walston R.F."/>
            <person name="Allen J.L."/>
        </authorList>
    </citation>
    <scope>NUCLEOTIDE SEQUENCE [LARGE SCALE GENOMIC DNA]</scope>
    <source>
        <strain evidence="2">WasteWater1</strain>
    </source>
</reference>
<sequence length="136" mass="14461">MLAYLDDSSSRMTSQLDKPSQWATGNDAPTEKQKAFLSTLAADKDAQIDPSSMNKSEASSKINELKNAETKNPGATAGEPIQNPDSWSTGEDQATGKQTGYIAAMAREAGEKVETGNMGKTDASKKIGELKEKTGM</sequence>
<evidence type="ECO:0000313" key="2">
    <source>
        <dbReference type="EMBL" id="KAF6224181.1"/>
    </source>
</evidence>
<protein>
    <submittedName>
        <fullName evidence="2">Uncharacterized protein</fullName>
    </submittedName>
</protein>
<feature type="compositionally biased region" description="Polar residues" evidence="1">
    <location>
        <begin position="83"/>
        <end position="94"/>
    </location>
</feature>
<dbReference type="InterPro" id="IPR021425">
    <property type="entry name" value="DUF3072"/>
</dbReference>
<feature type="region of interest" description="Disordered" evidence="1">
    <location>
        <begin position="1"/>
        <end position="94"/>
    </location>
</feature>